<name>A0AAV0DB65_9ASTE</name>
<accession>A0AAV0DB65</accession>
<feature type="region of interest" description="Disordered" evidence="1">
    <location>
        <begin position="62"/>
        <end position="96"/>
    </location>
</feature>
<evidence type="ECO:0000256" key="1">
    <source>
        <dbReference type="SAM" id="MobiDB-lite"/>
    </source>
</evidence>
<feature type="compositionally biased region" description="Basic and acidic residues" evidence="1">
    <location>
        <begin position="71"/>
        <end position="85"/>
    </location>
</feature>
<protein>
    <submittedName>
        <fullName evidence="2">Uncharacterized protein</fullName>
    </submittedName>
</protein>
<evidence type="ECO:0000313" key="4">
    <source>
        <dbReference type="Proteomes" id="UP001152523"/>
    </source>
</evidence>
<reference evidence="2" key="1">
    <citation type="submission" date="2022-07" db="EMBL/GenBank/DDBJ databases">
        <authorList>
            <person name="Macas J."/>
            <person name="Novak P."/>
            <person name="Neumann P."/>
        </authorList>
    </citation>
    <scope>NUCLEOTIDE SEQUENCE</scope>
</reference>
<keyword evidence="4" id="KW-1185">Reference proteome</keyword>
<dbReference type="EMBL" id="CAMAPF010000994">
    <property type="protein sequence ID" value="CAH9136327.1"/>
    <property type="molecule type" value="Genomic_DNA"/>
</dbReference>
<comment type="caution">
    <text evidence="2">The sequence shown here is derived from an EMBL/GenBank/DDBJ whole genome shotgun (WGS) entry which is preliminary data.</text>
</comment>
<evidence type="ECO:0000313" key="2">
    <source>
        <dbReference type="EMBL" id="CAH9093632.1"/>
    </source>
</evidence>
<dbReference type="AlphaFoldDB" id="A0AAV0DB65"/>
<proteinExistence type="predicted"/>
<gene>
    <name evidence="2" type="ORF">CEPIT_LOCUS12615</name>
    <name evidence="3" type="ORF">CEPIT_LOCUS35198</name>
</gene>
<evidence type="ECO:0000313" key="3">
    <source>
        <dbReference type="EMBL" id="CAH9136327.1"/>
    </source>
</evidence>
<dbReference type="EMBL" id="CAMAPF010000077">
    <property type="protein sequence ID" value="CAH9093632.1"/>
    <property type="molecule type" value="Genomic_DNA"/>
</dbReference>
<dbReference type="Proteomes" id="UP001152523">
    <property type="component" value="Unassembled WGS sequence"/>
</dbReference>
<organism evidence="2 4">
    <name type="scientific">Cuscuta epithymum</name>
    <dbReference type="NCBI Taxonomy" id="186058"/>
    <lineage>
        <taxon>Eukaryota</taxon>
        <taxon>Viridiplantae</taxon>
        <taxon>Streptophyta</taxon>
        <taxon>Embryophyta</taxon>
        <taxon>Tracheophyta</taxon>
        <taxon>Spermatophyta</taxon>
        <taxon>Magnoliopsida</taxon>
        <taxon>eudicotyledons</taxon>
        <taxon>Gunneridae</taxon>
        <taxon>Pentapetalae</taxon>
        <taxon>asterids</taxon>
        <taxon>lamiids</taxon>
        <taxon>Solanales</taxon>
        <taxon>Convolvulaceae</taxon>
        <taxon>Cuscuteae</taxon>
        <taxon>Cuscuta</taxon>
        <taxon>Cuscuta subgen. Cuscuta</taxon>
    </lineage>
</organism>
<sequence length="111" mass="12924">MLFSMKLARRMINLWDWKEFKIEKCFGHKMLSHVVGFRGCVSCKDLKGPSSKKVSWKARLHLTQEGNRGMKNPENRGMKNPENRGMKNRPSAPEDYLQKIREMLQGQGSKD</sequence>